<keyword evidence="2" id="KW-1185">Reference proteome</keyword>
<protein>
    <submittedName>
        <fullName evidence="1">Unnamed protein product</fullName>
    </submittedName>
</protein>
<dbReference type="EMBL" id="BSXS01016396">
    <property type="protein sequence ID" value="GMF07679.1"/>
    <property type="molecule type" value="Genomic_DNA"/>
</dbReference>
<dbReference type="Proteomes" id="UP001165064">
    <property type="component" value="Unassembled WGS sequence"/>
</dbReference>
<reference evidence="1" key="1">
    <citation type="submission" date="2023-04" db="EMBL/GenBank/DDBJ databases">
        <title>Ambrosiozyma monospora NBRC 10751.</title>
        <authorList>
            <person name="Ichikawa N."/>
            <person name="Sato H."/>
            <person name="Tonouchi N."/>
        </authorList>
    </citation>
    <scope>NUCLEOTIDE SEQUENCE</scope>
    <source>
        <strain evidence="1">NBRC 10751</strain>
    </source>
</reference>
<proteinExistence type="predicted"/>
<name>A0ACB5UBB4_AMBMO</name>
<evidence type="ECO:0000313" key="2">
    <source>
        <dbReference type="Proteomes" id="UP001165064"/>
    </source>
</evidence>
<organism evidence="1 2">
    <name type="scientific">Ambrosiozyma monospora</name>
    <name type="common">Yeast</name>
    <name type="synonym">Endomycopsis monosporus</name>
    <dbReference type="NCBI Taxonomy" id="43982"/>
    <lineage>
        <taxon>Eukaryota</taxon>
        <taxon>Fungi</taxon>
        <taxon>Dikarya</taxon>
        <taxon>Ascomycota</taxon>
        <taxon>Saccharomycotina</taxon>
        <taxon>Pichiomycetes</taxon>
        <taxon>Pichiales</taxon>
        <taxon>Pichiaceae</taxon>
        <taxon>Ambrosiozyma</taxon>
    </lineage>
</organism>
<sequence length="251" mass="26950">MGSQTGTPRNGSQPPRTPASASTFQVPGPNRQTVPPGFPSSAGSPNSVKRTAPNAGLTASSVPTPTASGVPGTQQDLPPRLVHRKTTNLSPKSVSSSTPTINNAIPDLAGSAISQGPTQPQQQQQQQVSRQASPPVSKPFIPDFIRNYVPHQRLVDKVNGFDLKVLNTYGEQLDHLKPVFLYFPELGRIDINALSMSLASNIDAEINVALNVLLIVTSDPSVAIPLYELKERKLKYQPNSCVRLSTKFLIN</sequence>
<evidence type="ECO:0000313" key="1">
    <source>
        <dbReference type="EMBL" id="GMF07679.1"/>
    </source>
</evidence>
<accession>A0ACB5UBB4</accession>
<gene>
    <name evidence="1" type="ORF">Amon02_001300700</name>
</gene>
<comment type="caution">
    <text evidence="1">The sequence shown here is derived from an EMBL/GenBank/DDBJ whole genome shotgun (WGS) entry which is preliminary data.</text>
</comment>